<dbReference type="Proteomes" id="UP000268093">
    <property type="component" value="Unassembled WGS sequence"/>
</dbReference>
<evidence type="ECO:0000313" key="3">
    <source>
        <dbReference type="Proteomes" id="UP000268093"/>
    </source>
</evidence>
<organism evidence="2 3">
    <name type="scientific">Jimgerdemannia flammicorona</name>
    <dbReference type="NCBI Taxonomy" id="994334"/>
    <lineage>
        <taxon>Eukaryota</taxon>
        <taxon>Fungi</taxon>
        <taxon>Fungi incertae sedis</taxon>
        <taxon>Mucoromycota</taxon>
        <taxon>Mucoromycotina</taxon>
        <taxon>Endogonomycetes</taxon>
        <taxon>Endogonales</taxon>
        <taxon>Endogonaceae</taxon>
        <taxon>Jimgerdemannia</taxon>
    </lineage>
</organism>
<protein>
    <submittedName>
        <fullName evidence="2">Uncharacterized protein</fullName>
    </submittedName>
</protein>
<feature type="compositionally biased region" description="Low complexity" evidence="1">
    <location>
        <begin position="134"/>
        <end position="150"/>
    </location>
</feature>
<evidence type="ECO:0000256" key="1">
    <source>
        <dbReference type="SAM" id="MobiDB-lite"/>
    </source>
</evidence>
<keyword evidence="3" id="KW-1185">Reference proteome</keyword>
<proteinExistence type="predicted"/>
<reference evidence="2 3" key="1">
    <citation type="journal article" date="2018" name="New Phytol.">
        <title>Phylogenomics of Endogonaceae and evolution of mycorrhizas within Mucoromycota.</title>
        <authorList>
            <person name="Chang Y."/>
            <person name="Desiro A."/>
            <person name="Na H."/>
            <person name="Sandor L."/>
            <person name="Lipzen A."/>
            <person name="Clum A."/>
            <person name="Barry K."/>
            <person name="Grigoriev I.V."/>
            <person name="Martin F.M."/>
            <person name="Stajich J.E."/>
            <person name="Smith M.E."/>
            <person name="Bonito G."/>
            <person name="Spatafora J.W."/>
        </authorList>
    </citation>
    <scope>NUCLEOTIDE SEQUENCE [LARGE SCALE GENOMIC DNA]</scope>
    <source>
        <strain evidence="2 3">GMNB39</strain>
    </source>
</reference>
<sequence>MESNTDVMSVGSPETPLPVSRRVNCFLCKKELGSIQYNCDRDSCTGMARSCWTCRQCRCSKCGMPLKDQKNPVRREFPTAAWPYLLHTPSVSFPLSPSASLMSSSFLGLGISWQSSPSTPILDLSASSPPPAGALPASLLSSSPTLGPAPVKKTPDVPTQNAPTMDIFTTDAPNTDALSTSLLTTVEEDTDIPPEDVSAANVYTTDTPTIDAPDTSLPSIVEIEEGTDGLAAESYTKNVLSKDPLATVEKAVKDVITTDASTTDAPSADNPVATEEYTDAPAPIPSGTRQVFSQHLIL</sequence>
<accession>A0A433D1X2</accession>
<feature type="region of interest" description="Disordered" evidence="1">
    <location>
        <begin position="133"/>
        <end position="159"/>
    </location>
</feature>
<name>A0A433D1X2_9FUNG</name>
<dbReference type="EMBL" id="RBNI01008274">
    <property type="protein sequence ID" value="RUP44830.1"/>
    <property type="molecule type" value="Genomic_DNA"/>
</dbReference>
<dbReference type="AlphaFoldDB" id="A0A433D1X2"/>
<feature type="region of interest" description="Disordered" evidence="1">
    <location>
        <begin position="259"/>
        <end position="286"/>
    </location>
</feature>
<gene>
    <name evidence="2" type="ORF">BC936DRAFT_148961</name>
</gene>
<evidence type="ECO:0000313" key="2">
    <source>
        <dbReference type="EMBL" id="RUP44830.1"/>
    </source>
</evidence>
<comment type="caution">
    <text evidence="2">The sequence shown here is derived from an EMBL/GenBank/DDBJ whole genome shotgun (WGS) entry which is preliminary data.</text>
</comment>
<feature type="compositionally biased region" description="Low complexity" evidence="1">
    <location>
        <begin position="259"/>
        <end position="269"/>
    </location>
</feature>